<evidence type="ECO:0000313" key="2">
    <source>
        <dbReference type="EMBL" id="EKC29444.1"/>
    </source>
</evidence>
<dbReference type="GO" id="GO:0015293">
    <property type="term" value="F:symporter activity"/>
    <property type="evidence" value="ECO:0007669"/>
    <property type="project" value="InterPro"/>
</dbReference>
<dbReference type="AlphaFoldDB" id="K1QEC1"/>
<dbReference type="Gene3D" id="1.20.1250.20">
    <property type="entry name" value="MFS general substrate transporter like domains"/>
    <property type="match status" value="2"/>
</dbReference>
<dbReference type="InParanoid" id="K1QEC1"/>
<dbReference type="GO" id="GO:0005886">
    <property type="term" value="C:plasma membrane"/>
    <property type="evidence" value="ECO:0007669"/>
    <property type="project" value="TreeGrafter"/>
</dbReference>
<organism evidence="2">
    <name type="scientific">Magallana gigas</name>
    <name type="common">Pacific oyster</name>
    <name type="synonym">Crassostrea gigas</name>
    <dbReference type="NCBI Taxonomy" id="29159"/>
    <lineage>
        <taxon>Eukaryota</taxon>
        <taxon>Metazoa</taxon>
        <taxon>Spiralia</taxon>
        <taxon>Lophotrochozoa</taxon>
        <taxon>Mollusca</taxon>
        <taxon>Bivalvia</taxon>
        <taxon>Autobranchia</taxon>
        <taxon>Pteriomorphia</taxon>
        <taxon>Ostreida</taxon>
        <taxon>Ostreoidea</taxon>
        <taxon>Ostreidae</taxon>
        <taxon>Magallana</taxon>
    </lineage>
</organism>
<sequence length="226" mass="24778">MAGESIPIKRKLGYSVGHAFNDLTASMWYTYLIAYFHEVKNFNDTLAGTLMMIGQSVDAVLTPLVGLASDNSKSGCFNIGRRKSWHLIDGFNSVAIVPLVGYVAGFCTSLFMNNTNQLLGRKRTYVMGISCTLGACVWIFFIDEATSSRVYGVAALSGIGGSTVLVTSLAMTSDLIDQYSVRRAAFVYGAMSFTEKLANGLAVVLIQRYNPWYELFTKIAKVSKRH</sequence>
<dbReference type="PANTHER" id="PTHR11328">
    <property type="entry name" value="MAJOR FACILITATOR SUPERFAMILY DOMAIN-CONTAINING PROTEIN"/>
    <property type="match status" value="1"/>
</dbReference>
<gene>
    <name evidence="2" type="ORF">CGI_10023834</name>
</gene>
<evidence type="ECO:0008006" key="3">
    <source>
        <dbReference type="Google" id="ProtNLM"/>
    </source>
</evidence>
<evidence type="ECO:0000256" key="1">
    <source>
        <dbReference type="ARBA" id="ARBA00008335"/>
    </source>
</evidence>
<dbReference type="EMBL" id="JH823229">
    <property type="protein sequence ID" value="EKC29444.1"/>
    <property type="molecule type" value="Genomic_DNA"/>
</dbReference>
<dbReference type="Pfam" id="PF13347">
    <property type="entry name" value="MFS_2"/>
    <property type="match status" value="1"/>
</dbReference>
<accession>K1QEC1</accession>
<reference evidence="2" key="1">
    <citation type="journal article" date="2012" name="Nature">
        <title>The oyster genome reveals stress adaptation and complexity of shell formation.</title>
        <authorList>
            <person name="Zhang G."/>
            <person name="Fang X."/>
            <person name="Guo X."/>
            <person name="Li L."/>
            <person name="Luo R."/>
            <person name="Xu F."/>
            <person name="Yang P."/>
            <person name="Zhang L."/>
            <person name="Wang X."/>
            <person name="Qi H."/>
            <person name="Xiong Z."/>
            <person name="Que H."/>
            <person name="Xie Y."/>
            <person name="Holland P.W."/>
            <person name="Paps J."/>
            <person name="Zhu Y."/>
            <person name="Wu F."/>
            <person name="Chen Y."/>
            <person name="Wang J."/>
            <person name="Peng C."/>
            <person name="Meng J."/>
            <person name="Yang L."/>
            <person name="Liu J."/>
            <person name="Wen B."/>
            <person name="Zhang N."/>
            <person name="Huang Z."/>
            <person name="Zhu Q."/>
            <person name="Feng Y."/>
            <person name="Mount A."/>
            <person name="Hedgecock D."/>
            <person name="Xu Z."/>
            <person name="Liu Y."/>
            <person name="Domazet-Loso T."/>
            <person name="Du Y."/>
            <person name="Sun X."/>
            <person name="Zhang S."/>
            <person name="Liu B."/>
            <person name="Cheng P."/>
            <person name="Jiang X."/>
            <person name="Li J."/>
            <person name="Fan D."/>
            <person name="Wang W."/>
            <person name="Fu W."/>
            <person name="Wang T."/>
            <person name="Wang B."/>
            <person name="Zhang J."/>
            <person name="Peng Z."/>
            <person name="Li Y."/>
            <person name="Li N."/>
            <person name="Wang J."/>
            <person name="Chen M."/>
            <person name="He Y."/>
            <person name="Tan F."/>
            <person name="Song X."/>
            <person name="Zheng Q."/>
            <person name="Huang R."/>
            <person name="Yang H."/>
            <person name="Du X."/>
            <person name="Chen L."/>
            <person name="Yang M."/>
            <person name="Gaffney P.M."/>
            <person name="Wang S."/>
            <person name="Luo L."/>
            <person name="She Z."/>
            <person name="Ming Y."/>
            <person name="Huang W."/>
            <person name="Zhang S."/>
            <person name="Huang B."/>
            <person name="Zhang Y."/>
            <person name="Qu T."/>
            <person name="Ni P."/>
            <person name="Miao G."/>
            <person name="Wang J."/>
            <person name="Wang Q."/>
            <person name="Steinberg C.E."/>
            <person name="Wang H."/>
            <person name="Li N."/>
            <person name="Qian L."/>
            <person name="Zhang G."/>
            <person name="Li Y."/>
            <person name="Yang H."/>
            <person name="Liu X."/>
            <person name="Wang J."/>
            <person name="Yin Y."/>
            <person name="Wang J."/>
        </authorList>
    </citation>
    <scope>NUCLEOTIDE SEQUENCE [LARGE SCALE GENOMIC DNA]</scope>
    <source>
        <strain evidence="2">05x7-T-G4-1.051#20</strain>
    </source>
</reference>
<comment type="similarity">
    <text evidence="1">Belongs to the major facilitator superfamily.</text>
</comment>
<dbReference type="PANTHER" id="PTHR11328:SF28">
    <property type="entry name" value="MAJOR FACILITATOR SUPERFAMILY DOMAIN-CONTAINING PROTEIN 12"/>
    <property type="match status" value="1"/>
</dbReference>
<protein>
    <recommendedName>
        <fullName evidence="3">Major facilitator superfamily domain-containing protein 12</fullName>
    </recommendedName>
</protein>
<dbReference type="HOGENOM" id="CLU_1225831_0_0_1"/>
<dbReference type="InterPro" id="IPR036259">
    <property type="entry name" value="MFS_trans_sf"/>
</dbReference>
<dbReference type="InterPro" id="IPR039672">
    <property type="entry name" value="MFS_2"/>
</dbReference>
<name>K1QEC1_MAGGI</name>
<dbReference type="SUPFAM" id="SSF103473">
    <property type="entry name" value="MFS general substrate transporter"/>
    <property type="match status" value="2"/>
</dbReference>
<dbReference type="GO" id="GO:0008643">
    <property type="term" value="P:carbohydrate transport"/>
    <property type="evidence" value="ECO:0007669"/>
    <property type="project" value="InterPro"/>
</dbReference>
<proteinExistence type="inferred from homology"/>